<dbReference type="EMBL" id="BFAA01028053">
    <property type="protein sequence ID" value="GCB81483.1"/>
    <property type="molecule type" value="Genomic_DNA"/>
</dbReference>
<dbReference type="Proteomes" id="UP000288216">
    <property type="component" value="Unassembled WGS sequence"/>
</dbReference>
<sequence length="361" mass="38649">MMGSSIPFRSHWPKILVDNNGHILGPQHDGGNSISRKPAYRGRAPLHPPRHYCFKEKYIPHGSQAFQSLLAQYQARTMIQPGLECVGVHIPAPSEQEALAQLMQGTGSAGQPQGAQADSQGGQGTSETQAPDNIEAGQMDSQGTDGVSQGGMPVGSKTCPGFKPQCPCELSTLVCCPCKELMERELARAQCQEGQEEAGSVIPSPIQPEEDLGISSSQLEIGTSPESPEDLEGSPTTPLENFETSPEPPENVETSPEPAENLEISPSQQVQNLETSPEAPENLETSPELVENSGLSPTEEVENLETSPEAQENLETLPMENLETSPEPVENLVTSPEPTEISEMSPGPQDTFEKSPEPPAE</sequence>
<reference evidence="2 3" key="1">
    <citation type="journal article" date="2018" name="Nat. Ecol. Evol.">
        <title>Shark genomes provide insights into elasmobranch evolution and the origin of vertebrates.</title>
        <authorList>
            <person name="Hara Y"/>
            <person name="Yamaguchi K"/>
            <person name="Onimaru K"/>
            <person name="Kadota M"/>
            <person name="Koyanagi M"/>
            <person name="Keeley SD"/>
            <person name="Tatsumi K"/>
            <person name="Tanaka K"/>
            <person name="Motone F"/>
            <person name="Kageyama Y"/>
            <person name="Nozu R"/>
            <person name="Adachi N"/>
            <person name="Nishimura O"/>
            <person name="Nakagawa R"/>
            <person name="Tanegashima C"/>
            <person name="Kiyatake I"/>
            <person name="Matsumoto R"/>
            <person name="Murakumo K"/>
            <person name="Nishida K"/>
            <person name="Terakita A"/>
            <person name="Kuratani S"/>
            <person name="Sato K"/>
            <person name="Hyodo S Kuraku.S."/>
        </authorList>
    </citation>
    <scope>NUCLEOTIDE SEQUENCE [LARGE SCALE GENOMIC DNA]</scope>
</reference>
<comment type="caution">
    <text evidence="2">The sequence shown here is derived from an EMBL/GenBank/DDBJ whole genome shotgun (WGS) entry which is preliminary data.</text>
</comment>
<dbReference type="AlphaFoldDB" id="A0A401Q7Y5"/>
<feature type="compositionally biased region" description="Polar residues" evidence="1">
    <location>
        <begin position="234"/>
        <end position="244"/>
    </location>
</feature>
<protein>
    <submittedName>
        <fullName evidence="2">Uncharacterized protein</fullName>
    </submittedName>
</protein>
<accession>A0A401Q7Y5</accession>
<feature type="compositionally biased region" description="Polar residues" evidence="1">
    <location>
        <begin position="304"/>
        <end position="314"/>
    </location>
</feature>
<evidence type="ECO:0000256" key="1">
    <source>
        <dbReference type="SAM" id="MobiDB-lite"/>
    </source>
</evidence>
<dbReference type="OMA" id="IPFRSHW"/>
<dbReference type="OrthoDB" id="9937386at2759"/>
<evidence type="ECO:0000313" key="3">
    <source>
        <dbReference type="Proteomes" id="UP000288216"/>
    </source>
</evidence>
<name>A0A401Q7Y5_SCYTO</name>
<feature type="region of interest" description="Disordered" evidence="1">
    <location>
        <begin position="219"/>
        <end position="361"/>
    </location>
</feature>
<feature type="compositionally biased region" description="Basic and acidic residues" evidence="1">
    <location>
        <begin position="351"/>
        <end position="361"/>
    </location>
</feature>
<organism evidence="2 3">
    <name type="scientific">Scyliorhinus torazame</name>
    <name type="common">Cloudy catshark</name>
    <name type="synonym">Catulus torazame</name>
    <dbReference type="NCBI Taxonomy" id="75743"/>
    <lineage>
        <taxon>Eukaryota</taxon>
        <taxon>Metazoa</taxon>
        <taxon>Chordata</taxon>
        <taxon>Craniata</taxon>
        <taxon>Vertebrata</taxon>
        <taxon>Chondrichthyes</taxon>
        <taxon>Elasmobranchii</taxon>
        <taxon>Galeomorphii</taxon>
        <taxon>Galeoidea</taxon>
        <taxon>Carcharhiniformes</taxon>
        <taxon>Scyliorhinidae</taxon>
        <taxon>Scyliorhinus</taxon>
    </lineage>
</organism>
<keyword evidence="3" id="KW-1185">Reference proteome</keyword>
<gene>
    <name evidence="2" type="ORF">scyTo_0023290</name>
</gene>
<proteinExistence type="predicted"/>
<evidence type="ECO:0000313" key="2">
    <source>
        <dbReference type="EMBL" id="GCB81483.1"/>
    </source>
</evidence>
<feature type="region of interest" description="Disordered" evidence="1">
    <location>
        <begin position="104"/>
        <end position="151"/>
    </location>
</feature>
<feature type="compositionally biased region" description="Polar residues" evidence="1">
    <location>
        <begin position="264"/>
        <end position="275"/>
    </location>
</feature>
<feature type="compositionally biased region" description="Low complexity" evidence="1">
    <location>
        <begin position="104"/>
        <end position="120"/>
    </location>
</feature>